<comment type="caution">
    <text evidence="2">The sequence shown here is derived from an EMBL/GenBank/DDBJ whole genome shotgun (WGS) entry which is preliminary data.</text>
</comment>
<keyword evidence="3" id="KW-1185">Reference proteome</keyword>
<accession>A0A5N7MND7</accession>
<dbReference type="EMBL" id="VOSK01000152">
    <property type="protein sequence ID" value="MPR28527.1"/>
    <property type="molecule type" value="Genomic_DNA"/>
</dbReference>
<evidence type="ECO:0000313" key="2">
    <source>
        <dbReference type="EMBL" id="MPR28527.1"/>
    </source>
</evidence>
<evidence type="ECO:0000256" key="1">
    <source>
        <dbReference type="SAM" id="MobiDB-lite"/>
    </source>
</evidence>
<reference evidence="2 3" key="1">
    <citation type="journal article" date="2019" name="Syst. Appl. Microbiol.">
        <title>Microvirga tunisiensis sp. nov., a root nodule symbiotic bacterium isolated from Lupinus micranthus and L. luteus grown in Northern Tunisia.</title>
        <authorList>
            <person name="Msaddak A."/>
            <person name="Rejili M."/>
            <person name="Duran D."/>
            <person name="Mars M."/>
            <person name="Palacios J.M."/>
            <person name="Ruiz-Argueso T."/>
            <person name="Rey L."/>
            <person name="Imperial J."/>
        </authorList>
    </citation>
    <scope>NUCLEOTIDE SEQUENCE [LARGE SCALE GENOMIC DNA]</scope>
    <source>
        <strain evidence="2 3">Lmie10</strain>
    </source>
</reference>
<feature type="compositionally biased region" description="Polar residues" evidence="1">
    <location>
        <begin position="312"/>
        <end position="329"/>
    </location>
</feature>
<evidence type="ECO:0000313" key="3">
    <source>
        <dbReference type="Proteomes" id="UP000403266"/>
    </source>
</evidence>
<feature type="region of interest" description="Disordered" evidence="1">
    <location>
        <begin position="303"/>
        <end position="329"/>
    </location>
</feature>
<organism evidence="2 3">
    <name type="scientific">Microvirga tunisiensis</name>
    <dbReference type="NCBI Taxonomy" id="2108360"/>
    <lineage>
        <taxon>Bacteria</taxon>
        <taxon>Pseudomonadati</taxon>
        <taxon>Pseudomonadota</taxon>
        <taxon>Alphaproteobacteria</taxon>
        <taxon>Hyphomicrobiales</taxon>
        <taxon>Methylobacteriaceae</taxon>
        <taxon>Microvirga</taxon>
    </lineage>
</organism>
<dbReference type="Proteomes" id="UP000403266">
    <property type="component" value="Unassembled WGS sequence"/>
</dbReference>
<gene>
    <name evidence="2" type="ORF">FS320_26110</name>
</gene>
<dbReference type="RefSeq" id="WP_152714862.1">
    <property type="nucleotide sequence ID" value="NZ_VOSJ01000219.1"/>
</dbReference>
<dbReference type="AlphaFoldDB" id="A0A5N7MND7"/>
<proteinExistence type="predicted"/>
<sequence>MLNAIAKVALIASGAMLFDQAISADSIGKETVHFAQYTETVRPPTVPPGPPVSPPLMGNKQLYTLAQKGIWELTKSASDSRISSELQEALSRAVNQAAQALTASNASGALYMAAYEQQRNADSYAGLMPPNVSTRLIGGNLRFVGVGTSPMRTLAVSFARNNVYKDADSSKDFVPLRTEKAFWITRDESNNLVTEAFDLRPMEKEVRHRFIDTKFKERTVIAERFELLGNSLDRLVTTSKDDHLRVRAAQLILEREAALEALNKLDGSLEHELKKARKSAAQVRSMQIAGAVLGVAGAATGGGATQGPVSPKNPTSTSDTTGSATPNSVLLDSRTYEFLKDNEQPVSHIPNPM</sequence>
<name>A0A5N7MND7_9HYPH</name>
<protein>
    <submittedName>
        <fullName evidence="2">Uncharacterized protein</fullName>
    </submittedName>
</protein>